<evidence type="ECO:0000313" key="2">
    <source>
        <dbReference type="Proteomes" id="UP000217771"/>
    </source>
</evidence>
<dbReference type="InterPro" id="IPR011008">
    <property type="entry name" value="Dimeric_a/b-barrel"/>
</dbReference>
<dbReference type="RefSeq" id="WP_095620908.1">
    <property type="nucleotide sequence ID" value="NZ_NSKB01000004.1"/>
</dbReference>
<evidence type="ECO:0000313" key="1">
    <source>
        <dbReference type="EMBL" id="PAU76514.1"/>
    </source>
</evidence>
<dbReference type="EMBL" id="NSKB01000004">
    <property type="protein sequence ID" value="PAU76514.1"/>
    <property type="molecule type" value="Genomic_DNA"/>
</dbReference>
<dbReference type="Gene3D" id="3.30.70.1060">
    <property type="entry name" value="Dimeric alpha+beta barrel"/>
    <property type="match status" value="1"/>
</dbReference>
<dbReference type="Proteomes" id="UP000217771">
    <property type="component" value="Unassembled WGS sequence"/>
</dbReference>
<organism evidence="1 2">
    <name type="scientific">Halomonas salipaludis</name>
    <dbReference type="NCBI Taxonomy" id="2032625"/>
    <lineage>
        <taxon>Bacteria</taxon>
        <taxon>Pseudomonadati</taxon>
        <taxon>Pseudomonadota</taxon>
        <taxon>Gammaproteobacteria</taxon>
        <taxon>Oceanospirillales</taxon>
        <taxon>Halomonadaceae</taxon>
        <taxon>Halomonas</taxon>
    </lineage>
</organism>
<dbReference type="OrthoDB" id="9814407at2"/>
<dbReference type="PANTHER" id="PTHR37828:SF1">
    <property type="entry name" value="YCII-RELATED DOMAIN-CONTAINING PROTEIN"/>
    <property type="match status" value="1"/>
</dbReference>
<evidence type="ECO:0008006" key="3">
    <source>
        <dbReference type="Google" id="ProtNLM"/>
    </source>
</evidence>
<proteinExistence type="predicted"/>
<reference evidence="1 2" key="1">
    <citation type="submission" date="2017-08" db="EMBL/GenBank/DDBJ databases">
        <title>Halomonas alkalisoli sp. nov., isolated from saline alkaline soil.</title>
        <authorList>
            <person name="Wang D."/>
            <person name="Zhang G."/>
        </authorList>
    </citation>
    <scope>NUCLEOTIDE SEQUENCE [LARGE SCALE GENOMIC DNA]</scope>
    <source>
        <strain evidence="1 2">WRN001</strain>
    </source>
</reference>
<comment type="caution">
    <text evidence="1">The sequence shown here is derived from an EMBL/GenBank/DDBJ whole genome shotgun (WGS) entry which is preliminary data.</text>
</comment>
<protein>
    <recommendedName>
        <fullName evidence="3">YCII-related domain-containing protein</fullName>
    </recommendedName>
</protein>
<accession>A0A2A2EVM0</accession>
<gene>
    <name evidence="1" type="ORF">CK498_10920</name>
</gene>
<dbReference type="PANTHER" id="PTHR37828">
    <property type="entry name" value="GSR2449 PROTEIN"/>
    <property type="match status" value="1"/>
</dbReference>
<keyword evidence="2" id="KW-1185">Reference proteome</keyword>
<name>A0A2A2EVM0_9GAMM</name>
<dbReference type="AlphaFoldDB" id="A0A2A2EVM0"/>
<sequence length="95" mass="10735">MFIVLLRFSENKSQASAFMELHNQWIKSGFEDGVFLMAGSLKPSLGGSIMAHGISREDLEHRVNQDPFVAENIVTAEILEIDPKKTDERLNFLLD</sequence>
<dbReference type="SUPFAM" id="SSF54909">
    <property type="entry name" value="Dimeric alpha+beta barrel"/>
    <property type="match status" value="1"/>
</dbReference>